<dbReference type="EMBL" id="VNIP01000005">
    <property type="protein sequence ID" value="KAA1183067.1"/>
    <property type="molecule type" value="Genomic_DNA"/>
</dbReference>
<keyword evidence="2" id="KW-0378">Hydrolase</keyword>
<dbReference type="Pfam" id="PF00561">
    <property type="entry name" value="Abhydrolase_1"/>
    <property type="match status" value="1"/>
</dbReference>
<dbReference type="PRINTS" id="PR00412">
    <property type="entry name" value="EPOXHYDRLASE"/>
</dbReference>
<dbReference type="AlphaFoldDB" id="A0A5B0W8C3"/>
<accession>A0A5B0W8C3</accession>
<dbReference type="Gene3D" id="3.40.50.1820">
    <property type="entry name" value="alpha/beta hydrolase"/>
    <property type="match status" value="1"/>
</dbReference>
<organism evidence="2 3">
    <name type="scientific">Rhizobium tropici</name>
    <dbReference type="NCBI Taxonomy" id="398"/>
    <lineage>
        <taxon>Bacteria</taxon>
        <taxon>Pseudomonadati</taxon>
        <taxon>Pseudomonadota</taxon>
        <taxon>Alphaproteobacteria</taxon>
        <taxon>Hyphomicrobiales</taxon>
        <taxon>Rhizobiaceae</taxon>
        <taxon>Rhizobium/Agrobacterium group</taxon>
        <taxon>Rhizobium</taxon>
    </lineage>
</organism>
<gene>
    <name evidence="2" type="ORF">FP026_08170</name>
</gene>
<proteinExistence type="predicted"/>
<dbReference type="GO" id="GO:0004301">
    <property type="term" value="F:epoxide hydrolase activity"/>
    <property type="evidence" value="ECO:0007669"/>
    <property type="project" value="TreeGrafter"/>
</dbReference>
<dbReference type="PRINTS" id="PR00111">
    <property type="entry name" value="ABHYDROLASE"/>
</dbReference>
<evidence type="ECO:0000313" key="2">
    <source>
        <dbReference type="EMBL" id="KAA1183067.1"/>
    </source>
</evidence>
<sequence>MAAAITIAPVAAIPYTSATTTYHLVNVDGLRLFYREAGPKDAPTIVLLHGYPSSSRMWDSLIPLLADRYHLIAPDYPGFGQSDAPSPEQYRYTFDHLAETTASLLQQLDLSRYTLFMQDYGGPVGFRMAMAAPEKVEALVIQNANAYQEGLGPKWTNIAKYWKDPASHPEQVDSFLGFEGTKLRHLGESPNQARYNPDSWIDEFAFLSRPGQREIQSALLYDYRTNVASYRRWQAWLREHRPPTLVMWGRYDPSFIVPGADGYKRDIPSAEIHILDAGHFALDEKTEEVAMLTRQFMEKIKDGK</sequence>
<dbReference type="InterPro" id="IPR000639">
    <property type="entry name" value="Epox_hydrolase-like"/>
</dbReference>
<dbReference type="OrthoDB" id="9799612at2"/>
<dbReference type="InterPro" id="IPR051340">
    <property type="entry name" value="Haloalkane_dehalogenase"/>
</dbReference>
<feature type="domain" description="AB hydrolase-1" evidence="1">
    <location>
        <begin position="43"/>
        <end position="285"/>
    </location>
</feature>
<comment type="caution">
    <text evidence="2">The sequence shown here is derived from an EMBL/GenBank/DDBJ whole genome shotgun (WGS) entry which is preliminary data.</text>
</comment>
<evidence type="ECO:0000313" key="3">
    <source>
        <dbReference type="Proteomes" id="UP000323608"/>
    </source>
</evidence>
<dbReference type="RefSeq" id="WP_149634139.1">
    <property type="nucleotide sequence ID" value="NZ_VNIP01000005.1"/>
</dbReference>
<dbReference type="SUPFAM" id="SSF53474">
    <property type="entry name" value="alpha/beta-Hydrolases"/>
    <property type="match status" value="1"/>
</dbReference>
<dbReference type="InterPro" id="IPR000073">
    <property type="entry name" value="AB_hydrolase_1"/>
</dbReference>
<dbReference type="Proteomes" id="UP000323608">
    <property type="component" value="Unassembled WGS sequence"/>
</dbReference>
<protein>
    <submittedName>
        <fullName evidence="2">Alpha/beta hydrolase</fullName>
    </submittedName>
</protein>
<evidence type="ECO:0000259" key="1">
    <source>
        <dbReference type="Pfam" id="PF00561"/>
    </source>
</evidence>
<reference evidence="2 3" key="1">
    <citation type="submission" date="2019-07" db="EMBL/GenBank/DDBJ databases">
        <title>The Draft Genome Sequence of Rhizobium tropici SARCC-755 Associated with Superior Nodulation on Pigeonpea (Cajanus cajan (L.) Millsp.).</title>
        <authorList>
            <person name="Bopape F.L."/>
            <person name="Hassen A.I."/>
            <person name="Swanevelder Z.H."/>
            <person name="Gwata E.T."/>
        </authorList>
    </citation>
    <scope>NUCLEOTIDE SEQUENCE [LARGE SCALE GENOMIC DNA]</scope>
    <source>
        <strain evidence="2 3">SARCC-755</strain>
    </source>
</reference>
<dbReference type="PANTHER" id="PTHR42977:SF1">
    <property type="entry name" value="BLR6576 PROTEIN"/>
    <property type="match status" value="1"/>
</dbReference>
<name>A0A5B0W8C3_RHITR</name>
<dbReference type="PANTHER" id="PTHR42977">
    <property type="entry name" value="HYDROLASE-RELATED"/>
    <property type="match status" value="1"/>
</dbReference>
<dbReference type="InterPro" id="IPR029058">
    <property type="entry name" value="AB_hydrolase_fold"/>
</dbReference>